<keyword evidence="2 4" id="KW-0479">Metal-binding</keyword>
<evidence type="ECO:0000256" key="6">
    <source>
        <dbReference type="SAM" id="SignalP"/>
    </source>
</evidence>
<dbReference type="GO" id="GO:0046872">
    <property type="term" value="F:metal ion binding"/>
    <property type="evidence" value="ECO:0007669"/>
    <property type="project" value="UniProtKB-KW"/>
</dbReference>
<dbReference type="InterPro" id="IPR036909">
    <property type="entry name" value="Cyt_c-like_dom_sf"/>
</dbReference>
<keyword evidence="5" id="KW-0472">Membrane</keyword>
<dbReference type="InterPro" id="IPR009056">
    <property type="entry name" value="Cyt_c-like_dom"/>
</dbReference>
<dbReference type="AlphaFoldDB" id="A0A425XYW2"/>
<evidence type="ECO:0000256" key="1">
    <source>
        <dbReference type="ARBA" id="ARBA00022617"/>
    </source>
</evidence>
<name>A0A425XYW2_9BACT</name>
<evidence type="ECO:0000259" key="7">
    <source>
        <dbReference type="PROSITE" id="PS51007"/>
    </source>
</evidence>
<keyword evidence="9" id="KW-1185">Reference proteome</keyword>
<dbReference type="GO" id="GO:0009055">
    <property type="term" value="F:electron transfer activity"/>
    <property type="evidence" value="ECO:0007669"/>
    <property type="project" value="InterPro"/>
</dbReference>
<sequence>MMNYFKYYKSIILICLCSLVMANVQAQNEWEVTTEQDKNLSPFMFDDEMVLEGKISYENSCTSCHGMPGQADYTPMAPPPGDPGSNQFQLQNDGALFHKIKLGRGAMPKFEDVFADDETWNIIAYIRSFNENYKQPIPDLGGVEIPKYDLKLAFDENVDKLVVKVFSKEIPQPEVEVSAFVKGTFGKLLLGKIQTNELGIAYLDVDPKLPGDAEGKLHIMVKATKGYALAKLNQKMKIVQPTIRKSAIEGRHIWSTDKMAPIWLKVSFFITIFGVWAVLFFIVFGFRNIKKAGREDDVMIE</sequence>
<feature type="chain" id="PRO_5019537218" evidence="6">
    <location>
        <begin position="27"/>
        <end position="301"/>
    </location>
</feature>
<dbReference type="Gene3D" id="1.10.760.10">
    <property type="entry name" value="Cytochrome c-like domain"/>
    <property type="match status" value="1"/>
</dbReference>
<evidence type="ECO:0000256" key="5">
    <source>
        <dbReference type="SAM" id="Phobius"/>
    </source>
</evidence>
<protein>
    <submittedName>
        <fullName evidence="8">Cytochrome c</fullName>
    </submittedName>
</protein>
<reference evidence="8 9" key="1">
    <citation type="submission" date="2018-07" db="EMBL/GenBank/DDBJ databases">
        <title>Draft genome sequence of Ancylomarina sp. M1P.</title>
        <authorList>
            <person name="Yadav S."/>
            <person name="Villanueva L."/>
            <person name="Damste J.S.S."/>
        </authorList>
    </citation>
    <scope>NUCLEOTIDE SEQUENCE [LARGE SCALE GENOMIC DNA]</scope>
    <source>
        <strain evidence="8 9">M1P</strain>
    </source>
</reference>
<accession>A0A425XYW2</accession>
<dbReference type="PROSITE" id="PS51007">
    <property type="entry name" value="CYTC"/>
    <property type="match status" value="1"/>
</dbReference>
<evidence type="ECO:0000313" key="9">
    <source>
        <dbReference type="Proteomes" id="UP000285794"/>
    </source>
</evidence>
<keyword evidence="5" id="KW-1133">Transmembrane helix</keyword>
<keyword evidence="5" id="KW-0812">Transmembrane</keyword>
<evidence type="ECO:0000256" key="3">
    <source>
        <dbReference type="ARBA" id="ARBA00023004"/>
    </source>
</evidence>
<proteinExistence type="predicted"/>
<keyword evidence="3 4" id="KW-0408">Iron</keyword>
<keyword evidence="1 4" id="KW-0349">Heme</keyword>
<evidence type="ECO:0000313" key="8">
    <source>
        <dbReference type="EMBL" id="RRG20272.1"/>
    </source>
</evidence>
<evidence type="ECO:0000256" key="4">
    <source>
        <dbReference type="PROSITE-ProRule" id="PRU00433"/>
    </source>
</evidence>
<feature type="signal peptide" evidence="6">
    <location>
        <begin position="1"/>
        <end position="26"/>
    </location>
</feature>
<feature type="transmembrane region" description="Helical" evidence="5">
    <location>
        <begin position="262"/>
        <end position="286"/>
    </location>
</feature>
<gene>
    <name evidence="8" type="ORF">DWB61_13055</name>
</gene>
<dbReference type="Pfam" id="PF13442">
    <property type="entry name" value="Cytochrome_CBB3"/>
    <property type="match status" value="1"/>
</dbReference>
<evidence type="ECO:0000256" key="2">
    <source>
        <dbReference type="ARBA" id="ARBA00022723"/>
    </source>
</evidence>
<keyword evidence="6" id="KW-0732">Signal</keyword>
<dbReference type="EMBL" id="QQWG01000014">
    <property type="protein sequence ID" value="RRG20272.1"/>
    <property type="molecule type" value="Genomic_DNA"/>
</dbReference>
<dbReference type="GO" id="GO:0020037">
    <property type="term" value="F:heme binding"/>
    <property type="evidence" value="ECO:0007669"/>
    <property type="project" value="InterPro"/>
</dbReference>
<comment type="caution">
    <text evidence="8">The sequence shown here is derived from an EMBL/GenBank/DDBJ whole genome shotgun (WGS) entry which is preliminary data.</text>
</comment>
<organism evidence="8 9">
    <name type="scientific">Ancylomarina euxinus</name>
    <dbReference type="NCBI Taxonomy" id="2283627"/>
    <lineage>
        <taxon>Bacteria</taxon>
        <taxon>Pseudomonadati</taxon>
        <taxon>Bacteroidota</taxon>
        <taxon>Bacteroidia</taxon>
        <taxon>Marinilabiliales</taxon>
        <taxon>Marinifilaceae</taxon>
        <taxon>Ancylomarina</taxon>
    </lineage>
</organism>
<dbReference type="SUPFAM" id="SSF46626">
    <property type="entry name" value="Cytochrome c"/>
    <property type="match status" value="1"/>
</dbReference>
<feature type="domain" description="Cytochrome c" evidence="7">
    <location>
        <begin position="48"/>
        <end position="130"/>
    </location>
</feature>
<dbReference type="Proteomes" id="UP000285794">
    <property type="component" value="Unassembled WGS sequence"/>
</dbReference>